<dbReference type="EMBL" id="CP049055">
    <property type="protein sequence ID" value="QII14216.1"/>
    <property type="molecule type" value="Genomic_DNA"/>
</dbReference>
<reference evidence="1 2" key="1">
    <citation type="submission" date="2020-02" db="EMBL/GenBank/DDBJ databases">
        <title>Newly sequenced genome of strain CSTR1 showed variability in Candidatus Kuenenia stuttgartiensis genomes.</title>
        <authorList>
            <person name="Ding C."/>
            <person name="Adrian L."/>
        </authorList>
    </citation>
    <scope>NUCLEOTIDE SEQUENCE [LARGE SCALE GENOMIC DNA]</scope>
    <source>
        <strain evidence="1 2">CSTR1</strain>
    </source>
</reference>
<evidence type="ECO:0000313" key="1">
    <source>
        <dbReference type="EMBL" id="QII14216.1"/>
    </source>
</evidence>
<name>A0A6G7GXB5_KUEST</name>
<gene>
    <name evidence="1" type="ORF">KsCSTR_48390</name>
</gene>
<organism evidence="1 2">
    <name type="scientific">Kuenenia stuttgartiensis</name>
    <dbReference type="NCBI Taxonomy" id="174633"/>
    <lineage>
        <taxon>Bacteria</taxon>
        <taxon>Pseudomonadati</taxon>
        <taxon>Planctomycetota</taxon>
        <taxon>Candidatus Brocadiia</taxon>
        <taxon>Candidatus Brocadiales</taxon>
        <taxon>Candidatus Brocadiaceae</taxon>
        <taxon>Candidatus Kuenenia</taxon>
    </lineage>
</organism>
<accession>A0A6G7GXB5</accession>
<dbReference type="Proteomes" id="UP000501926">
    <property type="component" value="Chromosome"/>
</dbReference>
<proteinExistence type="predicted"/>
<evidence type="ECO:0000313" key="2">
    <source>
        <dbReference type="Proteomes" id="UP000501926"/>
    </source>
</evidence>
<protein>
    <submittedName>
        <fullName evidence="1">Uncharacterized protein</fullName>
    </submittedName>
</protein>
<dbReference type="AlphaFoldDB" id="A0A6G7GXB5"/>
<sequence length="45" mass="5402">MRGGFVHCLTKNIKIPKHEHKREQSRKNLLTVIFNLQWRSSPLLF</sequence>